<protein>
    <submittedName>
        <fullName evidence="4">Multidrug ABC transporter ATPase</fullName>
    </submittedName>
</protein>
<dbReference type="RefSeq" id="WP_057802320.1">
    <property type="nucleotide sequence ID" value="NZ_JQBX01000005.1"/>
</dbReference>
<dbReference type="GO" id="GO:0005524">
    <property type="term" value="F:ATP binding"/>
    <property type="evidence" value="ECO:0007669"/>
    <property type="project" value="UniProtKB-KW"/>
</dbReference>
<accession>A0A0R2KYA1</accession>
<dbReference type="PROSITE" id="PS00211">
    <property type="entry name" value="ABC_TRANSPORTER_1"/>
    <property type="match status" value="1"/>
</dbReference>
<keyword evidence="5" id="KW-1185">Reference proteome</keyword>
<dbReference type="InterPro" id="IPR027417">
    <property type="entry name" value="P-loop_NTPase"/>
</dbReference>
<dbReference type="Gene3D" id="3.40.50.300">
    <property type="entry name" value="P-loop containing nucleotide triphosphate hydrolases"/>
    <property type="match status" value="1"/>
</dbReference>
<sequence>MGSLVVSGLTKKYKTLTAVKNVDMSILEGQFIALLGPNGSGKTTIINMLTGLIQPTEGTIQLDGQKVGTYEYRKKFGVVFQNSVLDSDLTVEQNLKIRTGMYSLKSNAWLNKLLDWFSLRPILKQKYGLLSGGQRRRVDIVRALIHKPQILVLDEPSTGLDIQTRKVIWKVIHEIREVTGMTVILTTHYLEETEQADFVFVMDHGRIIVKDSMEELRKKYAKYRLTITTNEASKLVEEVKDTYLSISEEYNHVIIQIDSTQEVINFLSTYRRYIEDFECEKDDMNTIFLTLTGKDIR</sequence>
<name>A0A0R2KYA1_9LACO</name>
<evidence type="ECO:0000256" key="2">
    <source>
        <dbReference type="ARBA" id="ARBA00022840"/>
    </source>
</evidence>
<dbReference type="PANTHER" id="PTHR43582:SF2">
    <property type="entry name" value="LINEARMYCIN RESISTANCE ATP-BINDING PROTEIN LNRL"/>
    <property type="match status" value="1"/>
</dbReference>
<dbReference type="InterPro" id="IPR003439">
    <property type="entry name" value="ABC_transporter-like_ATP-bd"/>
</dbReference>
<reference evidence="4 5" key="1">
    <citation type="journal article" date="2015" name="Genome Announc.">
        <title>Expanding the biotechnology potential of lactobacilli through comparative genomics of 213 strains and associated genera.</title>
        <authorList>
            <person name="Sun Z."/>
            <person name="Harris H.M."/>
            <person name="McCann A."/>
            <person name="Guo C."/>
            <person name="Argimon S."/>
            <person name="Zhang W."/>
            <person name="Yang X."/>
            <person name="Jeffery I.B."/>
            <person name="Cooney J.C."/>
            <person name="Kagawa T.F."/>
            <person name="Liu W."/>
            <person name="Song Y."/>
            <person name="Salvetti E."/>
            <person name="Wrobel A."/>
            <person name="Rasinkangas P."/>
            <person name="Parkhill J."/>
            <person name="Rea M.C."/>
            <person name="O'Sullivan O."/>
            <person name="Ritari J."/>
            <person name="Douillard F.P."/>
            <person name="Paul Ross R."/>
            <person name="Yang R."/>
            <person name="Briner A.E."/>
            <person name="Felis G.E."/>
            <person name="de Vos W.M."/>
            <person name="Barrangou R."/>
            <person name="Klaenhammer T.R."/>
            <person name="Caufield P.W."/>
            <person name="Cui Y."/>
            <person name="Zhang H."/>
            <person name="O'Toole P.W."/>
        </authorList>
    </citation>
    <scope>NUCLEOTIDE SEQUENCE [LARGE SCALE GENOMIC DNA]</scope>
    <source>
        <strain evidence="4 5">DSM 18001</strain>
    </source>
</reference>
<proteinExistence type="predicted"/>
<evidence type="ECO:0000259" key="3">
    <source>
        <dbReference type="PROSITE" id="PS50893"/>
    </source>
</evidence>
<keyword evidence="2" id="KW-0067">ATP-binding</keyword>
<dbReference type="EMBL" id="JQBX01000005">
    <property type="protein sequence ID" value="KRN94504.1"/>
    <property type="molecule type" value="Genomic_DNA"/>
</dbReference>
<dbReference type="Pfam" id="PF00005">
    <property type="entry name" value="ABC_tran"/>
    <property type="match status" value="1"/>
</dbReference>
<feature type="domain" description="ABC transporter" evidence="3">
    <location>
        <begin position="4"/>
        <end position="229"/>
    </location>
</feature>
<evidence type="ECO:0000313" key="5">
    <source>
        <dbReference type="Proteomes" id="UP000051859"/>
    </source>
</evidence>
<dbReference type="PANTHER" id="PTHR43582">
    <property type="entry name" value="LINEARMYCIN RESISTANCE ATP-BINDING PROTEIN LNRL"/>
    <property type="match status" value="1"/>
</dbReference>
<organism evidence="4 5">
    <name type="scientific">Pediococcus stilesii</name>
    <dbReference type="NCBI Taxonomy" id="331679"/>
    <lineage>
        <taxon>Bacteria</taxon>
        <taxon>Bacillati</taxon>
        <taxon>Bacillota</taxon>
        <taxon>Bacilli</taxon>
        <taxon>Lactobacillales</taxon>
        <taxon>Lactobacillaceae</taxon>
        <taxon>Pediococcus</taxon>
    </lineage>
</organism>
<dbReference type="InterPro" id="IPR003593">
    <property type="entry name" value="AAA+_ATPase"/>
</dbReference>
<dbReference type="GO" id="GO:0016887">
    <property type="term" value="F:ATP hydrolysis activity"/>
    <property type="evidence" value="ECO:0007669"/>
    <property type="project" value="InterPro"/>
</dbReference>
<dbReference type="AlphaFoldDB" id="A0A0R2KYA1"/>
<dbReference type="Proteomes" id="UP000051859">
    <property type="component" value="Unassembled WGS sequence"/>
</dbReference>
<dbReference type="PATRIC" id="fig|331679.3.peg.1462"/>
<evidence type="ECO:0000313" key="4">
    <source>
        <dbReference type="EMBL" id="KRN94504.1"/>
    </source>
</evidence>
<gene>
    <name evidence="4" type="ORF">IV81_GL001429</name>
</gene>
<dbReference type="InterPro" id="IPR017871">
    <property type="entry name" value="ABC_transporter-like_CS"/>
</dbReference>
<comment type="caution">
    <text evidence="4">The sequence shown here is derived from an EMBL/GenBank/DDBJ whole genome shotgun (WGS) entry which is preliminary data.</text>
</comment>
<evidence type="ECO:0000256" key="1">
    <source>
        <dbReference type="ARBA" id="ARBA00022741"/>
    </source>
</evidence>
<keyword evidence="1" id="KW-0547">Nucleotide-binding</keyword>
<dbReference type="SMART" id="SM00382">
    <property type="entry name" value="AAA"/>
    <property type="match status" value="1"/>
</dbReference>
<dbReference type="PROSITE" id="PS50893">
    <property type="entry name" value="ABC_TRANSPORTER_2"/>
    <property type="match status" value="1"/>
</dbReference>
<dbReference type="SUPFAM" id="SSF52540">
    <property type="entry name" value="P-loop containing nucleoside triphosphate hydrolases"/>
    <property type="match status" value="1"/>
</dbReference>
<dbReference type="STRING" id="331679.IV81_GL001429"/>